<feature type="compositionally biased region" description="Low complexity" evidence="1">
    <location>
        <begin position="19"/>
        <end position="34"/>
    </location>
</feature>
<dbReference type="Gramene" id="TraesLDM3D03G01986840.1">
    <property type="protein sequence ID" value="TraesLDM3D03G01986840.1.CDS1"/>
    <property type="gene ID" value="TraesLDM3D03G01986840"/>
</dbReference>
<dbReference type="AlphaFoldDB" id="A0A3B6H5Z4"/>
<protein>
    <recommendedName>
        <fullName evidence="2">PPC domain-containing protein</fullName>
    </recommendedName>
</protein>
<sequence length="300" mass="30201">MAGNEGTSLAQLIEPTPAPELALLPQPQASAQGATPASARAKPRGRPPGSRNKPKPPVVVVRESAGAMRPVVLELAAGCDVAGAVAAFARRRGVGVSVLCGRGALAAVTLRLSTSAGTSRAVRLDGRFDVLSLSGTVLPAGAGAATTPFSVSLAGADGQVVGGTLAGEMTAADGGVLLVAATFVTAEVHRLPAVEAEPVVEGDGGRGGRQEEEKRPPTSPPPPPQQQQQHEQHAMVAASAADVGHVAAHGGVLGWGPGGHPGQVGHYAQHAEQMLSPWGVFPDSRAAPNHPASSSHHHYL</sequence>
<dbReference type="PANTHER" id="PTHR31100:SF63">
    <property type="entry name" value="AT-HOOK MOTIF NUCLEAR-LOCALIZED PROTEIN"/>
    <property type="match status" value="1"/>
</dbReference>
<evidence type="ECO:0000256" key="1">
    <source>
        <dbReference type="SAM" id="MobiDB-lite"/>
    </source>
</evidence>
<dbReference type="Gramene" id="TraesCS3D03G1096200.1">
    <property type="protein sequence ID" value="TraesCS3D03G1096200.1.CDS1"/>
    <property type="gene ID" value="TraesCS3D03G1096200"/>
</dbReference>
<organism evidence="3">
    <name type="scientific">Triticum aestivum</name>
    <name type="common">Wheat</name>
    <dbReference type="NCBI Taxonomy" id="4565"/>
    <lineage>
        <taxon>Eukaryota</taxon>
        <taxon>Viridiplantae</taxon>
        <taxon>Streptophyta</taxon>
        <taxon>Embryophyta</taxon>
        <taxon>Tracheophyta</taxon>
        <taxon>Spermatophyta</taxon>
        <taxon>Magnoliopsida</taxon>
        <taxon>Liliopsida</taxon>
        <taxon>Poales</taxon>
        <taxon>Poaceae</taxon>
        <taxon>BOP clade</taxon>
        <taxon>Pooideae</taxon>
        <taxon>Triticodae</taxon>
        <taxon>Triticeae</taxon>
        <taxon>Triticinae</taxon>
        <taxon>Triticum</taxon>
    </lineage>
</organism>
<dbReference type="OMA" id="EEWRHPH"/>
<keyword evidence="4" id="KW-1185">Reference proteome</keyword>
<evidence type="ECO:0000313" key="4">
    <source>
        <dbReference type="Proteomes" id="UP000019116"/>
    </source>
</evidence>
<dbReference type="Gramene" id="TraesRN3D0101146900.1">
    <property type="protein sequence ID" value="TraesRN3D0101146900.1"/>
    <property type="gene ID" value="TraesRN3D0101146900"/>
</dbReference>
<dbReference type="SUPFAM" id="SSF117856">
    <property type="entry name" value="AF0104/ALDC/Ptd012-like"/>
    <property type="match status" value="1"/>
</dbReference>
<feature type="compositionally biased region" description="Polar residues" evidence="1">
    <location>
        <begin position="1"/>
        <end position="10"/>
    </location>
</feature>
<dbReference type="GO" id="GO:0003680">
    <property type="term" value="F:minor groove of adenine-thymine-rich DNA binding"/>
    <property type="evidence" value="ECO:0000318"/>
    <property type="project" value="GO_Central"/>
</dbReference>
<dbReference type="Gramene" id="TraesWEE_scaffold_019570_01G000100.1">
    <property type="protein sequence ID" value="TraesWEE_scaffold_019570_01G000100.1"/>
    <property type="gene ID" value="TraesWEE_scaffold_019570_01G000100"/>
</dbReference>
<feature type="region of interest" description="Disordered" evidence="1">
    <location>
        <begin position="1"/>
        <end position="57"/>
    </location>
</feature>
<dbReference type="Gramene" id="TraesCAD_scaffold_011562_01G000100.1">
    <property type="protein sequence ID" value="TraesCAD_scaffold_011562_01G000100.1"/>
    <property type="gene ID" value="TraesCAD_scaffold_011562_01G000100"/>
</dbReference>
<dbReference type="Gramene" id="TraesCS3D02G496700.1">
    <property type="protein sequence ID" value="TraesCS3D02G496700.1.cds1"/>
    <property type="gene ID" value="TraesCS3D02G496700"/>
</dbReference>
<name>A0A3B6H5Z4_WHEAT</name>
<accession>A0A3B6H5Z4</accession>
<dbReference type="Gramene" id="TraesPARA_EIv1.0_1168800.1">
    <property type="protein sequence ID" value="TraesPARA_EIv1.0_1168800.1.CDS1"/>
    <property type="gene ID" value="TraesPARA_EIv1.0_1168800"/>
</dbReference>
<feature type="region of interest" description="Disordered" evidence="1">
    <location>
        <begin position="195"/>
        <end position="238"/>
    </location>
</feature>
<dbReference type="SMR" id="A0A3B6H5Z4"/>
<dbReference type="GO" id="GO:0005634">
    <property type="term" value="C:nucleus"/>
    <property type="evidence" value="ECO:0000318"/>
    <property type="project" value="GO_Central"/>
</dbReference>
<evidence type="ECO:0000313" key="3">
    <source>
        <dbReference type="EnsemblPlants" id="TraesCS3D02G496700.1.cds1"/>
    </source>
</evidence>
<dbReference type="Gene3D" id="3.30.1330.80">
    <property type="entry name" value="Hypothetical protein, similar to alpha- acetolactate decarboxylase, domain 2"/>
    <property type="match status" value="1"/>
</dbReference>
<reference evidence="3" key="2">
    <citation type="submission" date="2018-10" db="UniProtKB">
        <authorList>
            <consortium name="EnsemblPlants"/>
        </authorList>
    </citation>
    <scope>IDENTIFICATION</scope>
</reference>
<reference evidence="3" key="1">
    <citation type="submission" date="2018-08" db="EMBL/GenBank/DDBJ databases">
        <authorList>
            <person name="Rossello M."/>
        </authorList>
    </citation>
    <scope>NUCLEOTIDE SEQUENCE [LARGE SCALE GENOMIC DNA]</scope>
    <source>
        <strain evidence="3">cv. Chinese Spring</strain>
    </source>
</reference>
<evidence type="ECO:0000259" key="2">
    <source>
        <dbReference type="PROSITE" id="PS51742"/>
    </source>
</evidence>
<dbReference type="Gramene" id="TraesMAC3D03G01986820.1">
    <property type="protein sequence ID" value="TraesMAC3D03G01986820.1.CDS1"/>
    <property type="gene ID" value="TraesMAC3D03G01986820"/>
</dbReference>
<dbReference type="Proteomes" id="UP000019116">
    <property type="component" value="Chromosome 3D"/>
</dbReference>
<dbReference type="CDD" id="cd11378">
    <property type="entry name" value="DUF296"/>
    <property type="match status" value="1"/>
</dbReference>
<dbReference type="OrthoDB" id="782346at2759"/>
<dbReference type="Gramene" id="TraesJAG3D03G01995630.1">
    <property type="protein sequence ID" value="TraesJAG3D03G01995630.1.CDS1"/>
    <property type="gene ID" value="TraesJAG3D03G01995630"/>
</dbReference>
<dbReference type="PANTHER" id="PTHR31100">
    <property type="entry name" value="AT-HOOK MOTIF NUCLEAR-LOCALIZED PROTEIN 15"/>
    <property type="match status" value="1"/>
</dbReference>
<dbReference type="Gramene" id="TraesLAC3D03G01930060.1">
    <property type="protein sequence ID" value="TraesLAC3D03G01930060.1.CDS1"/>
    <property type="gene ID" value="TraesLAC3D03G01930060"/>
</dbReference>
<dbReference type="Pfam" id="PF03479">
    <property type="entry name" value="PCC"/>
    <property type="match status" value="1"/>
</dbReference>
<dbReference type="Gramene" id="TraesSYM3D03G02013820.1">
    <property type="protein sequence ID" value="TraesSYM3D03G02013820.1.CDS1"/>
    <property type="gene ID" value="TraesSYM3D03G02013820"/>
</dbReference>
<dbReference type="InterPro" id="IPR014476">
    <property type="entry name" value="AHL15-29"/>
</dbReference>
<dbReference type="InterPro" id="IPR005175">
    <property type="entry name" value="PPC_dom"/>
</dbReference>
<feature type="compositionally biased region" description="Basic and acidic residues" evidence="1">
    <location>
        <begin position="203"/>
        <end position="216"/>
    </location>
</feature>
<proteinExistence type="predicted"/>
<dbReference type="Gramene" id="TraesNOR3D03G02014880.1">
    <property type="protein sequence ID" value="TraesNOR3D03G02014880.1.CDS1"/>
    <property type="gene ID" value="TraesNOR3D03G02014880"/>
</dbReference>
<dbReference type="Gramene" id="TraesSTA3D03G01983710.1">
    <property type="protein sequence ID" value="TraesSTA3D03G01983710.1.CDS1"/>
    <property type="gene ID" value="TraesSTA3D03G01983710"/>
</dbReference>
<dbReference type="Gramene" id="TraesCLE_scaffold_145562_01G000100.1">
    <property type="protein sequence ID" value="TraesCLE_scaffold_145562_01G000100.1"/>
    <property type="gene ID" value="TraesCLE_scaffold_145562_01G000100"/>
</dbReference>
<dbReference type="Gramene" id="TraesARI3D03G02022810.1">
    <property type="protein sequence ID" value="TraesARI3D03G02022810.1.CDS1"/>
    <property type="gene ID" value="TraesARI3D03G02022810"/>
</dbReference>
<dbReference type="GO" id="GO:0003700">
    <property type="term" value="F:DNA-binding transcription factor activity"/>
    <property type="evidence" value="ECO:0000318"/>
    <property type="project" value="GO_Central"/>
</dbReference>
<feature type="domain" description="PPC" evidence="2">
    <location>
        <begin position="65"/>
        <end position="202"/>
    </location>
</feature>
<dbReference type="PROSITE" id="PS51742">
    <property type="entry name" value="PPC"/>
    <property type="match status" value="1"/>
</dbReference>
<dbReference type="EnsemblPlants" id="TraesCS3D02G496700.1">
    <property type="protein sequence ID" value="TraesCS3D02G496700.1.cds1"/>
    <property type="gene ID" value="TraesCS3D02G496700"/>
</dbReference>